<gene>
    <name evidence="4" type="ORF">BB559_001694</name>
</gene>
<feature type="compositionally biased region" description="Basic and acidic residues" evidence="1">
    <location>
        <begin position="519"/>
        <end position="534"/>
    </location>
</feature>
<feature type="compositionally biased region" description="Basic and acidic residues" evidence="1">
    <location>
        <begin position="548"/>
        <end position="581"/>
    </location>
</feature>
<evidence type="ECO:0000313" key="5">
    <source>
        <dbReference type="Proteomes" id="UP000245699"/>
    </source>
</evidence>
<feature type="region of interest" description="Disordered" evidence="1">
    <location>
        <begin position="519"/>
        <end position="601"/>
    </location>
</feature>
<keyword evidence="2" id="KW-0472">Membrane</keyword>
<proteinExistence type="predicted"/>
<dbReference type="Proteomes" id="UP000245699">
    <property type="component" value="Unassembled WGS sequence"/>
</dbReference>
<comment type="caution">
    <text evidence="4">The sequence shown here is derived from an EMBL/GenBank/DDBJ whole genome shotgun (WGS) entry which is preliminary data.</text>
</comment>
<feature type="compositionally biased region" description="Polar residues" evidence="1">
    <location>
        <begin position="179"/>
        <end position="197"/>
    </location>
</feature>
<reference evidence="4 5" key="1">
    <citation type="journal article" date="2018" name="MBio">
        <title>Comparative Genomics Reveals the Core Gene Toolbox for the Fungus-Insect Symbiosis.</title>
        <authorList>
            <person name="Wang Y."/>
            <person name="Stata M."/>
            <person name="Wang W."/>
            <person name="Stajich J.E."/>
            <person name="White M.M."/>
            <person name="Moncalvo J.M."/>
        </authorList>
    </citation>
    <scope>NUCLEOTIDE SEQUENCE [LARGE SCALE GENOMIC DNA]</scope>
    <source>
        <strain evidence="4 5">AUS-77-4</strain>
    </source>
</reference>
<evidence type="ECO:0000259" key="3">
    <source>
        <dbReference type="PROSITE" id="PS50006"/>
    </source>
</evidence>
<feature type="region of interest" description="Disordered" evidence="1">
    <location>
        <begin position="1"/>
        <end position="233"/>
    </location>
</feature>
<feature type="compositionally biased region" description="Polar residues" evidence="1">
    <location>
        <begin position="272"/>
        <end position="284"/>
    </location>
</feature>
<feature type="region of interest" description="Disordered" evidence="1">
    <location>
        <begin position="259"/>
        <end position="294"/>
    </location>
</feature>
<feature type="domain" description="FHA" evidence="3">
    <location>
        <begin position="650"/>
        <end position="712"/>
    </location>
</feature>
<evidence type="ECO:0000313" key="4">
    <source>
        <dbReference type="EMBL" id="PVU98276.1"/>
    </source>
</evidence>
<dbReference type="OrthoDB" id="444265at2759"/>
<feature type="compositionally biased region" description="Low complexity" evidence="1">
    <location>
        <begin position="199"/>
        <end position="226"/>
    </location>
</feature>
<dbReference type="SUPFAM" id="SSF49879">
    <property type="entry name" value="SMAD/FHA domain"/>
    <property type="match status" value="1"/>
</dbReference>
<dbReference type="EMBL" id="MBFT01000086">
    <property type="protein sequence ID" value="PVU98276.1"/>
    <property type="molecule type" value="Genomic_DNA"/>
</dbReference>
<feature type="compositionally biased region" description="Low complexity" evidence="1">
    <location>
        <begin position="76"/>
        <end position="93"/>
    </location>
</feature>
<organism evidence="4 5">
    <name type="scientific">Furculomyces boomerangus</name>
    <dbReference type="NCBI Taxonomy" id="61424"/>
    <lineage>
        <taxon>Eukaryota</taxon>
        <taxon>Fungi</taxon>
        <taxon>Fungi incertae sedis</taxon>
        <taxon>Zoopagomycota</taxon>
        <taxon>Kickxellomycotina</taxon>
        <taxon>Harpellomycetes</taxon>
        <taxon>Harpellales</taxon>
        <taxon>Harpellaceae</taxon>
        <taxon>Furculomyces</taxon>
    </lineage>
</organism>
<dbReference type="Pfam" id="PF00498">
    <property type="entry name" value="FHA"/>
    <property type="match status" value="1"/>
</dbReference>
<keyword evidence="2" id="KW-0812">Transmembrane</keyword>
<keyword evidence="2" id="KW-1133">Transmembrane helix</keyword>
<dbReference type="AlphaFoldDB" id="A0A2T9Z143"/>
<feature type="transmembrane region" description="Helical" evidence="2">
    <location>
        <begin position="482"/>
        <end position="502"/>
    </location>
</feature>
<dbReference type="STRING" id="61424.A0A2T9Z143"/>
<feature type="compositionally biased region" description="Polar residues" evidence="1">
    <location>
        <begin position="1"/>
        <end position="75"/>
    </location>
</feature>
<evidence type="ECO:0000256" key="1">
    <source>
        <dbReference type="SAM" id="MobiDB-lite"/>
    </source>
</evidence>
<dbReference type="InterPro" id="IPR000253">
    <property type="entry name" value="FHA_dom"/>
</dbReference>
<accession>A0A2T9Z143</accession>
<dbReference type="Gene3D" id="2.60.200.20">
    <property type="match status" value="1"/>
</dbReference>
<sequence>PSESIPSDTIPSESVPSDTIPPQSAPSDTTASNTVPSESIPSDTIPSESVPSDTVPSESVPSDTVPSESVPSDTIPSQSVPSDTVSSESTTSDAIPPESIPSDTIPSQSVPSDTTASNTVPSESIPSDTIPPQSVPSDTIPSDTIPPQSAPSDTIPSDTIPPQSAPSDTIPSDAISPESVPSDTIPSESVPSNTIPSESVPSDTTPSKSTPSDTTPTSSQSSESSTKAPIITVNTNDFVPNTRTTVSIPTSININALTANPSETHKADVPVSNPNETEQDSAPSDTEPIPDPPIINPNYVPCSQGCLKFTVRILAPYGNLLSGNDNLLPAQIINQLPNDIGVGIGLSDPSRIKASQIRSPYSTPGLSKNYSGSKIKLGHVNSKFRDASVSNQNYFYVDMDVLKSSKVIDYVKELKNVEGEIKNSIGNSDSNLYRVSKLTSLIDPSYIDVSSPTLLVNSGKARFPNDPTSIVSPFEGNKKGGFMAAGICVVVVLYGSLMYMWNRLVDKRQFKRSYIMERHRSKERTRESSPDRNRNRYRNRNKSRSPRSKRDFRENTHETKKFHNDYSKENKNSNDNEKDKEKDEEEEKIEPKPNFGLSGKLATDTNVVNGALVKYNEPAEARKPKERWRLYVFKANDQIDLLKVHDSSAYLFGRDRRIADIPVDHPSCSGQHAVLQYRQIVEKRDGESYTEIRPYIIDLGSTNGTFVNGNKIPVQRYYELLPQDVLKFGFSTREFVLMHEELA</sequence>
<dbReference type="PANTHER" id="PTHR23308">
    <property type="entry name" value="NUCLEAR INHIBITOR OF PROTEIN PHOSPHATASE-1"/>
    <property type="match status" value="1"/>
</dbReference>
<dbReference type="SMART" id="SM00240">
    <property type="entry name" value="FHA"/>
    <property type="match status" value="1"/>
</dbReference>
<evidence type="ECO:0000256" key="2">
    <source>
        <dbReference type="SAM" id="Phobius"/>
    </source>
</evidence>
<name>A0A2T9Z143_9FUNG</name>
<dbReference type="PROSITE" id="PS50006">
    <property type="entry name" value="FHA_DOMAIN"/>
    <property type="match status" value="1"/>
</dbReference>
<dbReference type="InterPro" id="IPR008984">
    <property type="entry name" value="SMAD_FHA_dom_sf"/>
</dbReference>
<feature type="compositionally biased region" description="Basic residues" evidence="1">
    <location>
        <begin position="535"/>
        <end position="547"/>
    </location>
</feature>
<keyword evidence="5" id="KW-1185">Reference proteome</keyword>
<feature type="non-terminal residue" evidence="4">
    <location>
        <position position="1"/>
    </location>
</feature>
<feature type="compositionally biased region" description="Polar residues" evidence="1">
    <location>
        <begin position="101"/>
        <end position="170"/>
    </location>
</feature>
<protein>
    <recommendedName>
        <fullName evidence="3">FHA domain-containing protein</fullName>
    </recommendedName>
</protein>
<dbReference type="InterPro" id="IPR050923">
    <property type="entry name" value="Cell_Proc_Reg/RNA_Proc"/>
</dbReference>